<evidence type="ECO:0000313" key="3">
    <source>
        <dbReference type="Proteomes" id="UP001597115"/>
    </source>
</evidence>
<organism evidence="2 3">
    <name type="scientific">Sphingomonas tabacisoli</name>
    <dbReference type="NCBI Taxonomy" id="2249466"/>
    <lineage>
        <taxon>Bacteria</taxon>
        <taxon>Pseudomonadati</taxon>
        <taxon>Pseudomonadota</taxon>
        <taxon>Alphaproteobacteria</taxon>
        <taxon>Sphingomonadales</taxon>
        <taxon>Sphingomonadaceae</taxon>
        <taxon>Sphingomonas</taxon>
    </lineage>
</organism>
<protein>
    <submittedName>
        <fullName evidence="2">Uncharacterized protein</fullName>
    </submittedName>
</protein>
<dbReference type="EMBL" id="JBHUDY010000001">
    <property type="protein sequence ID" value="MFD1611991.1"/>
    <property type="molecule type" value="Genomic_DNA"/>
</dbReference>
<comment type="caution">
    <text evidence="2">The sequence shown here is derived from an EMBL/GenBank/DDBJ whole genome shotgun (WGS) entry which is preliminary data.</text>
</comment>
<gene>
    <name evidence="2" type="ORF">ACFSCW_09275</name>
</gene>
<accession>A0ABW4I3K3</accession>
<reference evidence="3" key="1">
    <citation type="journal article" date="2019" name="Int. J. Syst. Evol. Microbiol.">
        <title>The Global Catalogue of Microorganisms (GCM) 10K type strain sequencing project: providing services to taxonomists for standard genome sequencing and annotation.</title>
        <authorList>
            <consortium name="The Broad Institute Genomics Platform"/>
            <consortium name="The Broad Institute Genome Sequencing Center for Infectious Disease"/>
            <person name="Wu L."/>
            <person name="Ma J."/>
        </authorList>
    </citation>
    <scope>NUCLEOTIDE SEQUENCE [LARGE SCALE GENOMIC DNA]</scope>
    <source>
        <strain evidence="3">CGMCC 1.16275</strain>
    </source>
</reference>
<dbReference type="RefSeq" id="WP_380888589.1">
    <property type="nucleotide sequence ID" value="NZ_JBHUDY010000001.1"/>
</dbReference>
<feature type="region of interest" description="Disordered" evidence="1">
    <location>
        <begin position="1"/>
        <end position="53"/>
    </location>
</feature>
<feature type="compositionally biased region" description="Basic and acidic residues" evidence="1">
    <location>
        <begin position="26"/>
        <end position="41"/>
    </location>
</feature>
<keyword evidence="3" id="KW-1185">Reference proteome</keyword>
<dbReference type="Proteomes" id="UP001597115">
    <property type="component" value="Unassembled WGS sequence"/>
</dbReference>
<evidence type="ECO:0000256" key="1">
    <source>
        <dbReference type="SAM" id="MobiDB-lite"/>
    </source>
</evidence>
<evidence type="ECO:0000313" key="2">
    <source>
        <dbReference type="EMBL" id="MFD1611991.1"/>
    </source>
</evidence>
<sequence>MDPDTSAAGAKQPGQQNKQNEADASEADKKTIANIRKHESDEEKDNPEFRPSS</sequence>
<proteinExistence type="predicted"/>
<name>A0ABW4I3K3_9SPHN</name>